<evidence type="ECO:0000313" key="1">
    <source>
        <dbReference type="EMBL" id="KKN86120.1"/>
    </source>
</evidence>
<gene>
    <name evidence="1" type="ORF">LCGC14_0271570</name>
</gene>
<sequence length="143" mass="16260">MNDSAIPAFSHGAQQAQQWVNELADDLNEGLERHASRLLRSVLHALRDAISVEEAADLSAQLPVLIRGIFFEGWQPSATPAWNRTKEDFVARVENDLRDDPFDDTEEAIAAVFRLLDRHISEGEITQVRNSMRKALRELWPTR</sequence>
<dbReference type="EMBL" id="LAZR01000151">
    <property type="protein sequence ID" value="KKN86120.1"/>
    <property type="molecule type" value="Genomic_DNA"/>
</dbReference>
<evidence type="ECO:0008006" key="2">
    <source>
        <dbReference type="Google" id="ProtNLM"/>
    </source>
</evidence>
<dbReference type="Gene3D" id="1.10.490.110">
    <property type="entry name" value="Uncharacterized conserved protein DUF2267"/>
    <property type="match status" value="1"/>
</dbReference>
<reference evidence="1" key="1">
    <citation type="journal article" date="2015" name="Nature">
        <title>Complex archaea that bridge the gap between prokaryotes and eukaryotes.</title>
        <authorList>
            <person name="Spang A."/>
            <person name="Saw J.H."/>
            <person name="Jorgensen S.L."/>
            <person name="Zaremba-Niedzwiedzka K."/>
            <person name="Martijn J."/>
            <person name="Lind A.E."/>
            <person name="van Eijk R."/>
            <person name="Schleper C."/>
            <person name="Guy L."/>
            <person name="Ettema T.J."/>
        </authorList>
    </citation>
    <scope>NUCLEOTIDE SEQUENCE</scope>
</reference>
<proteinExistence type="predicted"/>
<comment type="caution">
    <text evidence="1">The sequence shown here is derived from an EMBL/GenBank/DDBJ whole genome shotgun (WGS) entry which is preliminary data.</text>
</comment>
<dbReference type="InterPro" id="IPR038282">
    <property type="entry name" value="DUF2267_sf"/>
</dbReference>
<dbReference type="AlphaFoldDB" id="A0A0F9TYP7"/>
<protein>
    <recommendedName>
        <fullName evidence="2">DUF2267 domain-containing protein</fullName>
    </recommendedName>
</protein>
<accession>A0A0F9TYP7</accession>
<dbReference type="InterPro" id="IPR018727">
    <property type="entry name" value="DUF2267"/>
</dbReference>
<organism evidence="1">
    <name type="scientific">marine sediment metagenome</name>
    <dbReference type="NCBI Taxonomy" id="412755"/>
    <lineage>
        <taxon>unclassified sequences</taxon>
        <taxon>metagenomes</taxon>
        <taxon>ecological metagenomes</taxon>
    </lineage>
</organism>
<name>A0A0F9TYP7_9ZZZZ</name>
<dbReference type="Pfam" id="PF10025">
    <property type="entry name" value="DUF2267"/>
    <property type="match status" value="1"/>
</dbReference>